<protein>
    <submittedName>
        <fullName evidence="1">Uncharacterized protein</fullName>
    </submittedName>
</protein>
<reference evidence="1" key="1">
    <citation type="submission" date="2021-01" db="EMBL/GenBank/DDBJ databases">
        <authorList>
            <person name="Corre E."/>
            <person name="Pelletier E."/>
            <person name="Niang G."/>
            <person name="Scheremetjew M."/>
            <person name="Finn R."/>
            <person name="Kale V."/>
            <person name="Holt S."/>
            <person name="Cochrane G."/>
            <person name="Meng A."/>
            <person name="Brown T."/>
            <person name="Cohen L."/>
        </authorList>
    </citation>
    <scope>NUCLEOTIDE SEQUENCE</scope>
    <source>
        <strain evidence="1">CCCM 845</strain>
    </source>
</reference>
<dbReference type="Gene3D" id="3.40.50.720">
    <property type="entry name" value="NAD(P)-binding Rossmann-like Domain"/>
    <property type="match status" value="1"/>
</dbReference>
<sequence>MATNSKVCLVLGAGPGLGYSLGKKWANMGHQVVVTRRRASDQEEIRNNIGENVVAMECDVTSAKQTEELVNAVEKDYGAIDTLLYNAGSGVFKTYENLSLDEFEKSFATNATGLLIAAQIICPRMEKRGGGVIGVTGATASLRGKPVTAGFAPAKAAQRMLAQSLARQLGPKDIHVFMLSSMVESKLEPLVVVGK</sequence>
<dbReference type="PRINTS" id="PR00081">
    <property type="entry name" value="GDHRDH"/>
</dbReference>
<proteinExistence type="predicted"/>
<accession>A0A7S2TEX5</accession>
<dbReference type="PANTHER" id="PTHR43431:SF7">
    <property type="entry name" value="OXIDOREDUCTASE, SHORT CHAIN DEHYDROGENASE_REDUCTASE FAMILY (AFU_ORTHOLOGUE AFUA_5G14000)"/>
    <property type="match status" value="1"/>
</dbReference>
<name>A0A7S2TEX5_PROMC</name>
<dbReference type="SUPFAM" id="SSF51735">
    <property type="entry name" value="NAD(P)-binding Rossmann-fold domains"/>
    <property type="match status" value="1"/>
</dbReference>
<dbReference type="InterPro" id="IPR002347">
    <property type="entry name" value="SDR_fam"/>
</dbReference>
<dbReference type="Pfam" id="PF00106">
    <property type="entry name" value="adh_short"/>
    <property type="match status" value="1"/>
</dbReference>
<dbReference type="InterPro" id="IPR036291">
    <property type="entry name" value="NAD(P)-bd_dom_sf"/>
</dbReference>
<organism evidence="1">
    <name type="scientific">Prorocentrum micans</name>
    <name type="common">Red tide dinoflagellate</name>
    <dbReference type="NCBI Taxonomy" id="2945"/>
    <lineage>
        <taxon>Eukaryota</taxon>
        <taxon>Sar</taxon>
        <taxon>Alveolata</taxon>
        <taxon>Dinophyceae</taxon>
        <taxon>Prorocentrales</taxon>
        <taxon>Prorocentraceae</taxon>
        <taxon>Prorocentrum</taxon>
    </lineage>
</organism>
<dbReference type="PANTHER" id="PTHR43431">
    <property type="entry name" value="OXIDOREDUCTASE, SHORT CHAIN DEHYDROGENASE/REDUCTASE FAMILY (AFU_ORTHOLOGUE AFUA_5G14000)"/>
    <property type="match status" value="1"/>
</dbReference>
<dbReference type="AlphaFoldDB" id="A0A7S2TEX5"/>
<evidence type="ECO:0000313" key="1">
    <source>
        <dbReference type="EMBL" id="CAD9725929.1"/>
    </source>
</evidence>
<gene>
    <name evidence="1" type="ORF">PMIC02512_LOCUS3294</name>
</gene>
<dbReference type="EMBL" id="HBHN01012819">
    <property type="protein sequence ID" value="CAD9725929.1"/>
    <property type="molecule type" value="Transcribed_RNA"/>
</dbReference>